<accession>G9WXE9</accession>
<keyword evidence="3" id="KW-0520">NAD</keyword>
<dbReference type="PATRIC" id="fig|796937.3.peg.40"/>
<evidence type="ECO:0000259" key="5">
    <source>
        <dbReference type="Pfam" id="PF25137"/>
    </source>
</evidence>
<comment type="similarity">
    <text evidence="1">Belongs to the iron-containing alcohol dehydrogenase family.</text>
</comment>
<dbReference type="SUPFAM" id="SSF56796">
    <property type="entry name" value="Dehydroquinate synthase-like"/>
    <property type="match status" value="1"/>
</dbReference>
<organism evidence="6 7">
    <name type="scientific">Peptoanaerobacter stomatis</name>
    <dbReference type="NCBI Taxonomy" id="796937"/>
    <lineage>
        <taxon>Bacteria</taxon>
        <taxon>Bacillati</taxon>
        <taxon>Bacillota</taxon>
        <taxon>Clostridia</taxon>
        <taxon>Peptostreptococcales</taxon>
        <taxon>Filifactoraceae</taxon>
        <taxon>Peptoanaerobacter</taxon>
    </lineage>
</organism>
<name>G9WXE9_9FIRM</name>
<dbReference type="Gene3D" id="3.40.50.1970">
    <property type="match status" value="1"/>
</dbReference>
<feature type="domain" description="Fe-containing alcohol dehydrogenase-like C-terminal" evidence="5">
    <location>
        <begin position="172"/>
        <end position="372"/>
    </location>
</feature>
<dbReference type="RefSeq" id="WP_009524275.1">
    <property type="nucleotide sequence ID" value="NZ_JBQMYE010000063.1"/>
</dbReference>
<dbReference type="InterPro" id="IPR056798">
    <property type="entry name" value="ADH_Fe_C"/>
</dbReference>
<reference evidence="6 7" key="1">
    <citation type="submission" date="2011-08" db="EMBL/GenBank/DDBJ databases">
        <title>The Genome Sequence of Eubacteriaceae bacterium ACC19a.</title>
        <authorList>
            <consortium name="The Broad Institute Genome Sequencing Platform"/>
            <person name="Earl A."/>
            <person name="Ward D."/>
            <person name="Feldgarden M."/>
            <person name="Gevers D."/>
            <person name="Sizova M."/>
            <person name="Hazen A."/>
            <person name="Epstein S."/>
            <person name="Young S.K."/>
            <person name="Zeng Q."/>
            <person name="Gargeya S."/>
            <person name="Fitzgerald M."/>
            <person name="Haas B."/>
            <person name="Abouelleil A."/>
            <person name="Alvarado L."/>
            <person name="Arachchi H.M."/>
            <person name="Berlin A."/>
            <person name="Brown A."/>
            <person name="Chapman S.B."/>
            <person name="Chen Z."/>
            <person name="Dunbar C."/>
            <person name="Freedman E."/>
            <person name="Gearin G."/>
            <person name="Gellesch M."/>
            <person name="Goldberg J."/>
            <person name="Griggs A."/>
            <person name="Gujja S."/>
            <person name="Heiman D."/>
            <person name="Howarth C."/>
            <person name="Larson L."/>
            <person name="Lui A."/>
            <person name="MacDonald P.J.P."/>
            <person name="Montmayeur A."/>
            <person name="Murphy C."/>
            <person name="Neiman D."/>
            <person name="Pearson M."/>
            <person name="Priest M."/>
            <person name="Roberts A."/>
            <person name="Saif S."/>
            <person name="Shea T."/>
            <person name="Shenoy N."/>
            <person name="Sisk P."/>
            <person name="Stolte C."/>
            <person name="Sykes S."/>
            <person name="Wortman J."/>
            <person name="Nusbaum C."/>
            <person name="Birren B."/>
        </authorList>
    </citation>
    <scope>NUCLEOTIDE SEQUENCE [LARGE SCALE GENOMIC DNA]</scope>
    <source>
        <strain evidence="6 7">ACC19a</strain>
    </source>
</reference>
<evidence type="ECO:0000313" key="7">
    <source>
        <dbReference type="Proteomes" id="UP000006437"/>
    </source>
</evidence>
<evidence type="ECO:0000256" key="1">
    <source>
        <dbReference type="ARBA" id="ARBA00007358"/>
    </source>
</evidence>
<dbReference type="Proteomes" id="UP000006437">
    <property type="component" value="Unassembled WGS sequence"/>
</dbReference>
<keyword evidence="2" id="KW-0560">Oxidoreductase</keyword>
<dbReference type="InterPro" id="IPR018211">
    <property type="entry name" value="ADH_Fe_CS"/>
</dbReference>
<gene>
    <name evidence="6" type="ORF">HMPREF9629_00038</name>
</gene>
<dbReference type="EMBL" id="AFZE01000001">
    <property type="protein sequence ID" value="EHL16796.1"/>
    <property type="molecule type" value="Genomic_DNA"/>
</dbReference>
<dbReference type="Pfam" id="PF00465">
    <property type="entry name" value="Fe-ADH"/>
    <property type="match status" value="1"/>
</dbReference>
<dbReference type="PANTHER" id="PTHR11496:SF102">
    <property type="entry name" value="ALCOHOL DEHYDROGENASE 4"/>
    <property type="match status" value="1"/>
</dbReference>
<protein>
    <submittedName>
        <fullName evidence="6">Uncharacterized protein</fullName>
    </submittedName>
</protein>
<sequence length="372" mass="41366">MNIINQHTKICMGKDALEILKNIKKSKILIVSDEFLVKNSMIKRITQKLDHTNKIEVFDRVKPDPSLSTVSDAIKTMIALNATHIIGFGGGSAIDTAKGVIYFLRESDRIDHDIEFIAIPTTSGTGSEVTSVTVLTDEQRQTKHLLESDDILPDVAILDAEFTMSLPNSIIANTGIDVLTHIIEAYVAKGANEYSDALAEKAGDLLIKYLYESYSSDKNYIAREKVHIASNLAGTAFNIAGLGLNHSIAHQIGGFYHIPHGLANAILLKEVIDFNATDKLTKRRYIKFARRTGMAGDNLDDNMAFSVLKEYISVMMKLMDMPDKISKCNIDKELWDKNKTVLAKNALKDNCLKYNPKSISEKEIVAILEKIY</sequence>
<dbReference type="BioCyc" id="EBAC796937-HMP:GMGH-38-MONOMER"/>
<feature type="domain" description="Alcohol dehydrogenase iron-type/glycerol dehydrogenase GldA" evidence="4">
    <location>
        <begin position="8"/>
        <end position="159"/>
    </location>
</feature>
<evidence type="ECO:0000313" key="6">
    <source>
        <dbReference type="EMBL" id="EHL16796.1"/>
    </source>
</evidence>
<dbReference type="GO" id="GO:0046872">
    <property type="term" value="F:metal ion binding"/>
    <property type="evidence" value="ECO:0007669"/>
    <property type="project" value="InterPro"/>
</dbReference>
<dbReference type="PANTHER" id="PTHR11496">
    <property type="entry name" value="ALCOHOL DEHYDROGENASE"/>
    <property type="match status" value="1"/>
</dbReference>
<dbReference type="PROSITE" id="PS00913">
    <property type="entry name" value="ADH_IRON_1"/>
    <property type="match status" value="1"/>
</dbReference>
<evidence type="ECO:0000259" key="4">
    <source>
        <dbReference type="Pfam" id="PF00465"/>
    </source>
</evidence>
<dbReference type="Gene3D" id="1.20.1090.10">
    <property type="entry name" value="Dehydroquinate synthase-like - alpha domain"/>
    <property type="match status" value="1"/>
</dbReference>
<dbReference type="FunFam" id="1.20.1090.10:FF:000001">
    <property type="entry name" value="Aldehyde-alcohol dehydrogenase"/>
    <property type="match status" value="1"/>
</dbReference>
<dbReference type="HOGENOM" id="CLU_007207_0_0_9"/>
<evidence type="ECO:0000256" key="2">
    <source>
        <dbReference type="ARBA" id="ARBA00023002"/>
    </source>
</evidence>
<evidence type="ECO:0000256" key="3">
    <source>
        <dbReference type="ARBA" id="ARBA00023027"/>
    </source>
</evidence>
<dbReference type="FunFam" id="3.40.50.1970:FF:000003">
    <property type="entry name" value="Alcohol dehydrogenase, iron-containing"/>
    <property type="match status" value="1"/>
</dbReference>
<dbReference type="GO" id="GO:0004022">
    <property type="term" value="F:alcohol dehydrogenase (NAD+) activity"/>
    <property type="evidence" value="ECO:0007669"/>
    <property type="project" value="TreeGrafter"/>
</dbReference>
<comment type="caution">
    <text evidence="6">The sequence shown here is derived from an EMBL/GenBank/DDBJ whole genome shotgun (WGS) entry which is preliminary data.</text>
</comment>
<dbReference type="Pfam" id="PF25137">
    <property type="entry name" value="ADH_Fe_C"/>
    <property type="match status" value="1"/>
</dbReference>
<dbReference type="CDD" id="cd08180">
    <property type="entry name" value="PDD"/>
    <property type="match status" value="1"/>
</dbReference>
<dbReference type="InterPro" id="IPR001670">
    <property type="entry name" value="ADH_Fe/GldA"/>
</dbReference>
<dbReference type="InterPro" id="IPR039697">
    <property type="entry name" value="Alcohol_dehydrogenase_Fe"/>
</dbReference>
<proteinExistence type="inferred from homology"/>
<dbReference type="AlphaFoldDB" id="G9WXE9"/>